<evidence type="ECO:0000313" key="2">
    <source>
        <dbReference type="EMBL" id="RHY25445.1"/>
    </source>
</evidence>
<name>A0A397BWU2_APHAT</name>
<comment type="caution">
    <text evidence="2">The sequence shown here is derived from an EMBL/GenBank/DDBJ whole genome shotgun (WGS) entry which is preliminary data.</text>
</comment>
<feature type="compositionally biased region" description="Acidic residues" evidence="1">
    <location>
        <begin position="13"/>
        <end position="25"/>
    </location>
</feature>
<feature type="compositionally biased region" description="Basic and acidic residues" evidence="1">
    <location>
        <begin position="1"/>
        <end position="12"/>
    </location>
</feature>
<accession>A0A397BWU2</accession>
<sequence>MTDEGKKRKASEIAEDADDSVEEAEAPAPQPKHPNTEGVGGNEGKVTVKGVAVETEAKVKGEFGGRERTSLARDEVFEREYLRNIARRLTVMGEFDETRDDWGYQTTDAAGVERYLRLFASAQSFELQVLWMLLALECMQRARVSFHQFDEFKGAMRELHERERL</sequence>
<evidence type="ECO:0000256" key="1">
    <source>
        <dbReference type="SAM" id="MobiDB-lite"/>
    </source>
</evidence>
<dbReference type="Proteomes" id="UP000266239">
    <property type="component" value="Unassembled WGS sequence"/>
</dbReference>
<organism evidence="2 3">
    <name type="scientific">Aphanomyces astaci</name>
    <name type="common">Crayfish plague agent</name>
    <dbReference type="NCBI Taxonomy" id="112090"/>
    <lineage>
        <taxon>Eukaryota</taxon>
        <taxon>Sar</taxon>
        <taxon>Stramenopiles</taxon>
        <taxon>Oomycota</taxon>
        <taxon>Saprolegniomycetes</taxon>
        <taxon>Saprolegniales</taxon>
        <taxon>Verrucalvaceae</taxon>
        <taxon>Aphanomyces</taxon>
    </lineage>
</organism>
<evidence type="ECO:0000313" key="3">
    <source>
        <dbReference type="Proteomes" id="UP000266239"/>
    </source>
</evidence>
<proteinExistence type="predicted"/>
<protein>
    <submittedName>
        <fullName evidence="2">Uncharacterized protein</fullName>
    </submittedName>
</protein>
<dbReference type="AlphaFoldDB" id="A0A397BWU2"/>
<reference evidence="2 3" key="1">
    <citation type="submission" date="2018-08" db="EMBL/GenBank/DDBJ databases">
        <title>Aphanomyces genome sequencing and annotation.</title>
        <authorList>
            <person name="Minardi D."/>
            <person name="Oidtmann B."/>
            <person name="Van Der Giezen M."/>
            <person name="Studholme D.J."/>
        </authorList>
    </citation>
    <scope>NUCLEOTIDE SEQUENCE [LARGE SCALE GENOMIC DNA]</scope>
    <source>
        <strain evidence="2 3">Yx</strain>
    </source>
</reference>
<feature type="region of interest" description="Disordered" evidence="1">
    <location>
        <begin position="1"/>
        <end position="44"/>
    </location>
</feature>
<dbReference type="EMBL" id="QUTA01002928">
    <property type="protein sequence ID" value="RHY25445.1"/>
    <property type="molecule type" value="Genomic_DNA"/>
</dbReference>
<dbReference type="VEuPathDB" id="FungiDB:H257_06648"/>
<gene>
    <name evidence="2" type="ORF">DYB25_012666</name>
</gene>